<feature type="region of interest" description="Disordered" evidence="2">
    <location>
        <begin position="410"/>
        <end position="430"/>
    </location>
</feature>
<evidence type="ECO:0000256" key="1">
    <source>
        <dbReference type="ARBA" id="ARBA00010515"/>
    </source>
</evidence>
<sequence length="724" mass="80705">MSHETIKRQLSNDPYQLLHIIPNPDGSITRNEKFCPTKPATPDPAANNNDPVLTKDVFINQSKNIWLRIFLPRQPLDHDSSSSDKLPLIVYFHVNHRHAPEHRLPAAYDDVIEALHWIKTTQEDWLTKYVDFSNCFLMGSSAGGNLAYNVALRAAAAEVENHDHKHNNLLPLKIRGLILHQPAFGGVNRTGSEIRLLNDKILPACVSDLGWELSLPLGADRDHEYCNPTVEGGSKVLDQIKSLGWKVMVTGCDGDPLIDRQIEIVKGNEENEESPYGPWLLASYGKQGNRNFNGRTRKYRSGNGRTVAKIGFEGKAYAARNNLDSKADRNSSVRTPEGECSEVRNGNKTQVRYGRPVKNSEGIRITDSGSRFDVLNMEMDSPRTEVTTSVGIPNEGTRLKGKTVLSEITNTNGSQSGKYGKGGKKSSRKNNAEIVAVEANSSRMAESISIQDNLNNQTIPCSSKMSHETAQSQFTIDPYQFLRIIPNPDGSITHNEIFCPRTPATPDHPPHDDYILPVLSKDVFINQSNDSWVRLFLTGGRVRAPLDSSSSDKLPLIVYFHGEGFILNTPDMMFFHKFCSDMVVKLQAVVVSVKHRLAPEHRLPAAYDDAMEALHWIKTTHEVWLQKYVDFSKCFLIGNSSGGNVADHAALHAAAEADDLQPLQIKGLILHQPFFGRVKRTCSELSLFTNKIFPVCVSDLMWDLSLPIRADRDHEYCNPTVDGG</sequence>
<accession>A0A5C7IN85</accession>
<dbReference type="Proteomes" id="UP000323000">
    <property type="component" value="Chromosome 2"/>
</dbReference>
<keyword evidence="5" id="KW-1185">Reference proteome</keyword>
<dbReference type="GO" id="GO:0016787">
    <property type="term" value="F:hydrolase activity"/>
    <property type="evidence" value="ECO:0007669"/>
    <property type="project" value="InterPro"/>
</dbReference>
<dbReference type="OrthoDB" id="1737819at2759"/>
<proteinExistence type="inferred from homology"/>
<dbReference type="Gene3D" id="3.40.50.1820">
    <property type="entry name" value="alpha/beta hydrolase"/>
    <property type="match status" value="3"/>
</dbReference>
<dbReference type="InterPro" id="IPR050466">
    <property type="entry name" value="Carboxylest/Gibb_receptor"/>
</dbReference>
<evidence type="ECO:0000313" key="5">
    <source>
        <dbReference type="Proteomes" id="UP000323000"/>
    </source>
</evidence>
<comment type="caution">
    <text evidence="4">The sequence shown here is derived from an EMBL/GenBank/DDBJ whole genome shotgun (WGS) entry which is preliminary data.</text>
</comment>
<dbReference type="EMBL" id="VAHF01000002">
    <property type="protein sequence ID" value="TXG70813.1"/>
    <property type="molecule type" value="Genomic_DNA"/>
</dbReference>
<dbReference type="PANTHER" id="PTHR23024">
    <property type="entry name" value="ARYLACETAMIDE DEACETYLASE"/>
    <property type="match status" value="1"/>
</dbReference>
<protein>
    <recommendedName>
        <fullName evidence="3">Alpha/beta hydrolase fold-3 domain-containing protein</fullName>
    </recommendedName>
</protein>
<dbReference type="PANTHER" id="PTHR23024:SF546">
    <property type="entry name" value="CARBOXYLESTERASE 120-RELATED"/>
    <property type="match status" value="1"/>
</dbReference>
<name>A0A5C7IN85_9ROSI</name>
<evidence type="ECO:0000256" key="2">
    <source>
        <dbReference type="SAM" id="MobiDB-lite"/>
    </source>
</evidence>
<evidence type="ECO:0000259" key="3">
    <source>
        <dbReference type="Pfam" id="PF07859"/>
    </source>
</evidence>
<dbReference type="AlphaFoldDB" id="A0A5C7IN85"/>
<comment type="similarity">
    <text evidence="1">Belongs to the 'GDXG' lipolytic enzyme family.</text>
</comment>
<dbReference type="SUPFAM" id="SSF53474">
    <property type="entry name" value="alpha/beta-Hydrolases"/>
    <property type="match status" value="2"/>
</dbReference>
<dbReference type="Pfam" id="PF07859">
    <property type="entry name" value="Abhydrolase_3"/>
    <property type="match status" value="2"/>
</dbReference>
<feature type="domain" description="Alpha/beta hydrolase fold-3" evidence="3">
    <location>
        <begin position="91"/>
        <end position="270"/>
    </location>
</feature>
<feature type="domain" description="Alpha/beta hydrolase fold-3" evidence="3">
    <location>
        <begin position="557"/>
        <end position="721"/>
    </location>
</feature>
<dbReference type="InterPro" id="IPR013094">
    <property type="entry name" value="AB_hydrolase_3"/>
</dbReference>
<organism evidence="4 5">
    <name type="scientific">Acer yangbiense</name>
    <dbReference type="NCBI Taxonomy" id="1000413"/>
    <lineage>
        <taxon>Eukaryota</taxon>
        <taxon>Viridiplantae</taxon>
        <taxon>Streptophyta</taxon>
        <taxon>Embryophyta</taxon>
        <taxon>Tracheophyta</taxon>
        <taxon>Spermatophyta</taxon>
        <taxon>Magnoliopsida</taxon>
        <taxon>eudicotyledons</taxon>
        <taxon>Gunneridae</taxon>
        <taxon>Pentapetalae</taxon>
        <taxon>rosids</taxon>
        <taxon>malvids</taxon>
        <taxon>Sapindales</taxon>
        <taxon>Sapindaceae</taxon>
        <taxon>Hippocastanoideae</taxon>
        <taxon>Acereae</taxon>
        <taxon>Acer</taxon>
    </lineage>
</organism>
<gene>
    <name evidence="4" type="ORF">EZV62_005748</name>
</gene>
<evidence type="ECO:0000313" key="4">
    <source>
        <dbReference type="EMBL" id="TXG70813.1"/>
    </source>
</evidence>
<dbReference type="InterPro" id="IPR029058">
    <property type="entry name" value="AB_hydrolase_fold"/>
</dbReference>
<reference evidence="5" key="1">
    <citation type="journal article" date="2019" name="Gigascience">
        <title>De novo genome assembly of the endangered Acer yangbiense, a plant species with extremely small populations endemic to Yunnan Province, China.</title>
        <authorList>
            <person name="Yang J."/>
            <person name="Wariss H.M."/>
            <person name="Tao L."/>
            <person name="Zhang R."/>
            <person name="Yun Q."/>
            <person name="Hollingsworth P."/>
            <person name="Dao Z."/>
            <person name="Luo G."/>
            <person name="Guo H."/>
            <person name="Ma Y."/>
            <person name="Sun W."/>
        </authorList>
    </citation>
    <scope>NUCLEOTIDE SEQUENCE [LARGE SCALE GENOMIC DNA]</scope>
    <source>
        <strain evidence="5">cv. Malutang</strain>
    </source>
</reference>